<name>A0A151INW4_9HYME</name>
<accession>A0A151INW4</accession>
<evidence type="ECO:0000313" key="3">
    <source>
        <dbReference type="Proteomes" id="UP000078542"/>
    </source>
</evidence>
<proteinExistence type="predicted"/>
<dbReference type="Pfam" id="PF05699">
    <property type="entry name" value="Dimer_Tnp_hAT"/>
    <property type="match status" value="1"/>
</dbReference>
<dbReference type="EMBL" id="KQ976912">
    <property type="protein sequence ID" value="KYN07141.1"/>
    <property type="molecule type" value="Genomic_DNA"/>
</dbReference>
<evidence type="ECO:0000313" key="2">
    <source>
        <dbReference type="EMBL" id="KYN07141.1"/>
    </source>
</evidence>
<gene>
    <name evidence="2" type="ORF">ALC62_01896</name>
</gene>
<dbReference type="InterPro" id="IPR008906">
    <property type="entry name" value="HATC_C_dom"/>
</dbReference>
<dbReference type="GO" id="GO:0046983">
    <property type="term" value="F:protein dimerization activity"/>
    <property type="evidence" value="ECO:0007669"/>
    <property type="project" value="InterPro"/>
</dbReference>
<keyword evidence="3" id="KW-1185">Reference proteome</keyword>
<dbReference type="Proteomes" id="UP000078542">
    <property type="component" value="Unassembled WGS sequence"/>
</dbReference>
<feature type="domain" description="HAT C-terminal dimerisation" evidence="1">
    <location>
        <begin position="9"/>
        <end position="68"/>
    </location>
</feature>
<dbReference type="AlphaFoldDB" id="A0A151INW4"/>
<sequence>MQPIISSSIEALSYLKSKSKDLCSLVNFPNVKKIFFKYNTSLSSSAPVERLFNIGQQIYVPRRNRLALHHGYTVLLPLHVPPA</sequence>
<evidence type="ECO:0000259" key="1">
    <source>
        <dbReference type="Pfam" id="PF05699"/>
    </source>
</evidence>
<protein>
    <recommendedName>
        <fullName evidence="1">HAT C-terminal dimerisation domain-containing protein</fullName>
    </recommendedName>
</protein>
<organism evidence="2 3">
    <name type="scientific">Cyphomyrmex costatus</name>
    <dbReference type="NCBI Taxonomy" id="456900"/>
    <lineage>
        <taxon>Eukaryota</taxon>
        <taxon>Metazoa</taxon>
        <taxon>Ecdysozoa</taxon>
        <taxon>Arthropoda</taxon>
        <taxon>Hexapoda</taxon>
        <taxon>Insecta</taxon>
        <taxon>Pterygota</taxon>
        <taxon>Neoptera</taxon>
        <taxon>Endopterygota</taxon>
        <taxon>Hymenoptera</taxon>
        <taxon>Apocrita</taxon>
        <taxon>Aculeata</taxon>
        <taxon>Formicoidea</taxon>
        <taxon>Formicidae</taxon>
        <taxon>Myrmicinae</taxon>
        <taxon>Cyphomyrmex</taxon>
    </lineage>
</organism>
<reference evidence="2 3" key="1">
    <citation type="submission" date="2016-03" db="EMBL/GenBank/DDBJ databases">
        <title>Cyphomyrmex costatus WGS genome.</title>
        <authorList>
            <person name="Nygaard S."/>
            <person name="Hu H."/>
            <person name="Boomsma J."/>
            <person name="Zhang G."/>
        </authorList>
    </citation>
    <scope>NUCLEOTIDE SEQUENCE [LARGE SCALE GENOMIC DNA]</scope>
    <source>
        <strain evidence="2">MS0001</strain>
        <tissue evidence="2">Whole body</tissue>
    </source>
</reference>